<reference evidence="1 2" key="1">
    <citation type="submission" date="2018-07" db="EMBL/GenBank/DDBJ databases">
        <title>Leeuwenhoekiella genomics.</title>
        <authorList>
            <person name="Tahon G."/>
            <person name="Willems A."/>
        </authorList>
    </citation>
    <scope>NUCLEOTIDE SEQUENCE [LARGE SCALE GENOMIC DNA]</scope>
    <source>
        <strain evidence="1 2">LMG 22550</strain>
    </source>
</reference>
<comment type="caution">
    <text evidence="1">The sequence shown here is derived from an EMBL/GenBank/DDBJ whole genome shotgun (WGS) entry which is preliminary data.</text>
</comment>
<dbReference type="EMBL" id="QOVM01000001">
    <property type="protein sequence ID" value="RXG24399.1"/>
    <property type="molecule type" value="Genomic_DNA"/>
</dbReference>
<dbReference type="RefSeq" id="WP_128756142.1">
    <property type="nucleotide sequence ID" value="NZ_QOVM01000001.1"/>
</dbReference>
<dbReference type="Pfam" id="PF14109">
    <property type="entry name" value="GldH_lipo"/>
    <property type="match status" value="1"/>
</dbReference>
<dbReference type="Proteomes" id="UP000289238">
    <property type="component" value="Unassembled WGS sequence"/>
</dbReference>
<organism evidence="1 2">
    <name type="scientific">Leeuwenhoekiella aequorea</name>
    <dbReference type="NCBI Taxonomy" id="283736"/>
    <lineage>
        <taxon>Bacteria</taxon>
        <taxon>Pseudomonadati</taxon>
        <taxon>Bacteroidota</taxon>
        <taxon>Flavobacteriia</taxon>
        <taxon>Flavobacteriales</taxon>
        <taxon>Flavobacteriaceae</taxon>
        <taxon>Leeuwenhoekiella</taxon>
    </lineage>
</organism>
<gene>
    <name evidence="1" type="ORF">DSM00_187</name>
</gene>
<keyword evidence="2" id="KW-1185">Reference proteome</keyword>
<accession>A0A4Q0PE81</accession>
<evidence type="ECO:0000313" key="1">
    <source>
        <dbReference type="EMBL" id="RXG24399.1"/>
    </source>
</evidence>
<dbReference type="AlphaFoldDB" id="A0A4Q0PE81"/>
<dbReference type="InterPro" id="IPR020018">
    <property type="entry name" value="Motility-assoc_lipoprot_GldH"/>
</dbReference>
<evidence type="ECO:0000313" key="2">
    <source>
        <dbReference type="Proteomes" id="UP000289238"/>
    </source>
</evidence>
<name>A0A4Q0PE81_9FLAO</name>
<proteinExistence type="predicted"/>
<protein>
    <submittedName>
        <fullName evidence="1">Protein involved in gliding motility GldH</fullName>
    </submittedName>
</protein>
<dbReference type="OrthoDB" id="982482at2"/>
<dbReference type="NCBIfam" id="TIGR03511">
    <property type="entry name" value="GldH_lipo"/>
    <property type="match status" value="1"/>
</dbReference>
<sequence>MHKFCYALLIVMCFSACDEKAIFHEYKSLPNYWERDSAVVFNIKELDSIEKYNLFITLRNTNDYDYSNLFVISELQFPNGKTISDTLEYEMARPDGSWLGTGFGDLKENKLWYKEAFRFSESGMYQIRLKQAMRRNGSVNAIQQLEGIEDVGIRIEKINEYNGSEE</sequence>